<dbReference type="Pfam" id="PF08241">
    <property type="entry name" value="Methyltransf_11"/>
    <property type="match status" value="1"/>
</dbReference>
<dbReference type="OrthoDB" id="16816at2759"/>
<dbReference type="RefSeq" id="XP_029239468.1">
    <property type="nucleotide sequence ID" value="XM_029380604.1"/>
</dbReference>
<dbReference type="SUPFAM" id="SSF53335">
    <property type="entry name" value="S-adenosyl-L-methionine-dependent methyltransferases"/>
    <property type="match status" value="1"/>
</dbReference>
<keyword evidence="2 4" id="KW-0808">Transferase</keyword>
<dbReference type="Gene3D" id="3.40.50.150">
    <property type="entry name" value="Vaccinia Virus protein VP39"/>
    <property type="match status" value="1"/>
</dbReference>
<evidence type="ECO:0000256" key="1">
    <source>
        <dbReference type="ARBA" id="ARBA00022603"/>
    </source>
</evidence>
<keyword evidence="5" id="KW-1185">Reference proteome</keyword>
<dbReference type="EMBL" id="MKGL01000100">
    <property type="protein sequence ID" value="RNF06817.1"/>
    <property type="molecule type" value="Genomic_DNA"/>
</dbReference>
<keyword evidence="1 4" id="KW-0489">Methyltransferase</keyword>
<reference evidence="4 5" key="1">
    <citation type="journal article" date="2018" name="BMC Genomics">
        <title>Genomic comparison of Trypanosoma conorhini and Trypanosoma rangeli to Trypanosoma cruzi strains of high and low virulence.</title>
        <authorList>
            <person name="Bradwell K.R."/>
            <person name="Koparde V.N."/>
            <person name="Matveyev A.V."/>
            <person name="Serrano M.G."/>
            <person name="Alves J.M."/>
            <person name="Parikh H."/>
            <person name="Huang B."/>
            <person name="Lee V."/>
            <person name="Espinosa-Alvarez O."/>
            <person name="Ortiz P.A."/>
            <person name="Costa-Martins A.G."/>
            <person name="Teixeira M.M."/>
            <person name="Buck G.A."/>
        </authorList>
    </citation>
    <scope>NUCLEOTIDE SEQUENCE [LARGE SCALE GENOMIC DNA]</scope>
    <source>
        <strain evidence="4 5">AM80</strain>
    </source>
</reference>
<evidence type="ECO:0000259" key="3">
    <source>
        <dbReference type="Pfam" id="PF08241"/>
    </source>
</evidence>
<dbReference type="InterPro" id="IPR029063">
    <property type="entry name" value="SAM-dependent_MTases_sf"/>
</dbReference>
<dbReference type="InterPro" id="IPR050602">
    <property type="entry name" value="Malonyl-ACP_OMT"/>
</dbReference>
<name>A0A422NMU6_TRYRA</name>
<feature type="domain" description="Methyltransferase type 11" evidence="3">
    <location>
        <begin position="12"/>
        <end position="60"/>
    </location>
</feature>
<dbReference type="GO" id="GO:0005739">
    <property type="term" value="C:mitochondrion"/>
    <property type="evidence" value="ECO:0007669"/>
    <property type="project" value="TreeGrafter"/>
</dbReference>
<dbReference type="PANTHER" id="PTHR13090">
    <property type="entry name" value="ARGININE-HYDROXYLASE NDUFAF5, MITOCHONDRIAL"/>
    <property type="match status" value="1"/>
</dbReference>
<dbReference type="EC" id="2.1.1.-" evidence="4"/>
<dbReference type="Proteomes" id="UP000283634">
    <property type="component" value="Unassembled WGS sequence"/>
</dbReference>
<dbReference type="GO" id="GO:0032981">
    <property type="term" value="P:mitochondrial respiratory chain complex I assembly"/>
    <property type="evidence" value="ECO:0007669"/>
    <property type="project" value="TreeGrafter"/>
</dbReference>
<proteinExistence type="predicted"/>
<dbReference type="GO" id="GO:0032259">
    <property type="term" value="P:methylation"/>
    <property type="evidence" value="ECO:0007669"/>
    <property type="project" value="UniProtKB-KW"/>
</dbReference>
<dbReference type="AlphaFoldDB" id="A0A422NMU6"/>
<evidence type="ECO:0000313" key="4">
    <source>
        <dbReference type="EMBL" id="RNF06817.1"/>
    </source>
</evidence>
<dbReference type="PANTHER" id="PTHR13090:SF1">
    <property type="entry name" value="ARGININE-HYDROXYLASE NDUFAF5, MITOCHONDRIAL"/>
    <property type="match status" value="1"/>
</dbReference>
<evidence type="ECO:0000256" key="2">
    <source>
        <dbReference type="ARBA" id="ARBA00022679"/>
    </source>
</evidence>
<accession>A0A422NMU6</accession>
<dbReference type="InterPro" id="IPR013216">
    <property type="entry name" value="Methyltransf_11"/>
</dbReference>
<dbReference type="GO" id="GO:0008757">
    <property type="term" value="F:S-adenosylmethionine-dependent methyltransferase activity"/>
    <property type="evidence" value="ECO:0007669"/>
    <property type="project" value="InterPro"/>
</dbReference>
<sequence>MIPPNVESVQICCDEEETDPFGVPERTVDMAVSCLSMHWVNDLETAMVNIRRVLRKDGFMLHSMFGGNTLYELREFFSMAQTEVLGRVLPHISPMIDGAGLSTLVLQTGFNLPSIDVDRHLLLYQTPFHLMEYLSAMGESACHYKRHPLNRDVLLAVCATYDAMYGKNELIPATFEMFHTIAWSPSPTQAKPLERGSGMVPLSSWNSHSRKRLQELLDEFAQNLDDEALQSRAEDLFQQLHEESVALLEQKGLDVRRLDKRPRRGGTRDRKTQA</sequence>
<organism evidence="4 5">
    <name type="scientific">Trypanosoma rangeli</name>
    <dbReference type="NCBI Taxonomy" id="5698"/>
    <lineage>
        <taxon>Eukaryota</taxon>
        <taxon>Discoba</taxon>
        <taxon>Euglenozoa</taxon>
        <taxon>Kinetoplastea</taxon>
        <taxon>Metakinetoplastina</taxon>
        <taxon>Trypanosomatida</taxon>
        <taxon>Trypanosomatidae</taxon>
        <taxon>Trypanosoma</taxon>
        <taxon>Herpetosoma</taxon>
    </lineage>
</organism>
<evidence type="ECO:0000313" key="5">
    <source>
        <dbReference type="Proteomes" id="UP000283634"/>
    </source>
</evidence>
<gene>
    <name evidence="4" type="ORF">TraAM80_03650</name>
</gene>
<comment type="caution">
    <text evidence="4">The sequence shown here is derived from an EMBL/GenBank/DDBJ whole genome shotgun (WGS) entry which is preliminary data.</text>
</comment>
<dbReference type="GeneID" id="40327583"/>
<protein>
    <submittedName>
        <fullName evidence="4">S-adenosyl-L-methionine-dependent methyltransferase</fullName>
        <ecNumber evidence="4">2.1.1.-</ecNumber>
    </submittedName>
</protein>